<organism evidence="2">
    <name type="scientific">uncultured Sulfurovum sp</name>
    <dbReference type="NCBI Taxonomy" id="269237"/>
    <lineage>
        <taxon>Bacteria</taxon>
        <taxon>Pseudomonadati</taxon>
        <taxon>Campylobacterota</taxon>
        <taxon>Epsilonproteobacteria</taxon>
        <taxon>Campylobacterales</taxon>
        <taxon>Sulfurovaceae</taxon>
        <taxon>Sulfurovum</taxon>
        <taxon>environmental samples</taxon>
    </lineage>
</organism>
<feature type="transmembrane region" description="Helical" evidence="1">
    <location>
        <begin position="70"/>
        <end position="92"/>
    </location>
</feature>
<evidence type="ECO:0000313" key="2">
    <source>
        <dbReference type="EMBL" id="CAA6811332.1"/>
    </source>
</evidence>
<evidence type="ECO:0000256" key="1">
    <source>
        <dbReference type="SAM" id="Phobius"/>
    </source>
</evidence>
<reference evidence="2" key="1">
    <citation type="submission" date="2020-01" db="EMBL/GenBank/DDBJ databases">
        <authorList>
            <person name="Meier V. D."/>
            <person name="Meier V D."/>
        </authorList>
    </citation>
    <scope>NUCLEOTIDE SEQUENCE</scope>
    <source>
        <strain evidence="2">HLG_WM_MAG_01</strain>
    </source>
</reference>
<dbReference type="EMBL" id="CACVAS010000058">
    <property type="protein sequence ID" value="CAA6811332.1"/>
    <property type="molecule type" value="Genomic_DNA"/>
</dbReference>
<keyword evidence="1" id="KW-0472">Membrane</keyword>
<feature type="transmembrane region" description="Helical" evidence="1">
    <location>
        <begin position="34"/>
        <end position="58"/>
    </location>
</feature>
<name>A0A6S6SYN6_9BACT</name>
<protein>
    <submittedName>
        <fullName evidence="2">Uncharacterized protein</fullName>
    </submittedName>
</protein>
<keyword evidence="1" id="KW-1133">Transmembrane helix</keyword>
<proteinExistence type="predicted"/>
<keyword evidence="1" id="KW-0812">Transmembrane</keyword>
<accession>A0A6S6SYN6</accession>
<sequence length="174" mass="19704">MKEKNYSLDTMLSTITKYNGTTAKKRLIFDQFPLGGIGAKWVILFCLSLPVLLFAGIFNDTIFNMLGIAQAIIFFVVFLSMVMILIIAVVFINNNKVVRQLGPSWKTIFPDIDLKLALASGGTPYKDFLMHYTKALEKNLKGEPLEEYMKNAFTTMQEENAYLLAAMNNARNER</sequence>
<gene>
    <name evidence="2" type="ORF">HELGO_WM161</name>
</gene>
<dbReference type="AlphaFoldDB" id="A0A6S6SYN6"/>